<organism evidence="1 2">
    <name type="scientific">Streptomyces cadmiisoli</name>
    <dbReference type="NCBI Taxonomy" id="2184053"/>
    <lineage>
        <taxon>Bacteria</taxon>
        <taxon>Bacillati</taxon>
        <taxon>Actinomycetota</taxon>
        <taxon>Actinomycetes</taxon>
        <taxon>Kitasatosporales</taxon>
        <taxon>Streptomycetaceae</taxon>
        <taxon>Streptomyces</taxon>
        <taxon>Streptomyces aurantiacus group</taxon>
    </lineage>
</organism>
<dbReference type="Pfam" id="PF10604">
    <property type="entry name" value="Polyketide_cyc2"/>
    <property type="match status" value="1"/>
</dbReference>
<dbReference type="RefSeq" id="WP_112440480.1">
    <property type="nucleotide sequence ID" value="NZ_CP030073.1"/>
</dbReference>
<gene>
    <name evidence="1" type="ORF">DN051_33910</name>
</gene>
<sequence length="176" mass="19266">MSSTETFRVDASIAVAADPVTVFGYVSDLTRSGEWSPECQGGEWTEGEPAAVGSVFTAVNHRKAEVVAWAPVVRGEWTTECEIVRSTPPEVFSWAMRDSGGRPQESVWSFTVTPADEGSTLTHTFWMGELTEGMRGILADLDDGAAQKFIVEWAEKLHGDMRHSLARIKAQLESDS</sequence>
<dbReference type="CDD" id="cd07812">
    <property type="entry name" value="SRPBCC"/>
    <property type="match status" value="1"/>
</dbReference>
<evidence type="ECO:0000313" key="1">
    <source>
        <dbReference type="EMBL" id="AWW41058.1"/>
    </source>
</evidence>
<dbReference type="KEGG" id="scad:DN051_33910"/>
<dbReference type="AlphaFoldDB" id="A0A2Z4J8N3"/>
<name>A0A2Z4J8N3_9ACTN</name>
<protein>
    <submittedName>
        <fullName evidence="1">SRPBCC family protein</fullName>
    </submittedName>
</protein>
<dbReference type="Gene3D" id="3.30.530.20">
    <property type="match status" value="1"/>
</dbReference>
<proteinExistence type="predicted"/>
<dbReference type="SUPFAM" id="SSF55961">
    <property type="entry name" value="Bet v1-like"/>
    <property type="match status" value="1"/>
</dbReference>
<dbReference type="InterPro" id="IPR019587">
    <property type="entry name" value="Polyketide_cyclase/dehydratase"/>
</dbReference>
<dbReference type="InterPro" id="IPR023393">
    <property type="entry name" value="START-like_dom_sf"/>
</dbReference>
<evidence type="ECO:0000313" key="2">
    <source>
        <dbReference type="Proteomes" id="UP000249616"/>
    </source>
</evidence>
<keyword evidence="2" id="KW-1185">Reference proteome</keyword>
<dbReference type="Proteomes" id="UP000249616">
    <property type="component" value="Chromosome"/>
</dbReference>
<accession>A0A2Z4J8N3</accession>
<reference evidence="1 2" key="1">
    <citation type="journal article" date="2019" name="Int. J. Syst. Evol. Microbiol.">
        <title>Streptomyces cadmiisoli sp. nov., a novel actinomycete isolated from cadmium-contaminated soil.</title>
        <authorList>
            <person name="Li K."/>
            <person name="Tang X."/>
            <person name="Zhao J."/>
            <person name="Guo Y."/>
            <person name="Tang Y."/>
            <person name="Gao J."/>
        </authorList>
    </citation>
    <scope>NUCLEOTIDE SEQUENCE [LARGE SCALE GENOMIC DNA]</scope>
    <source>
        <strain evidence="1 2">ZFG47</strain>
    </source>
</reference>
<dbReference type="EMBL" id="CP030073">
    <property type="protein sequence ID" value="AWW41058.1"/>
    <property type="molecule type" value="Genomic_DNA"/>
</dbReference>